<dbReference type="PANTHER" id="PTHR38429:SF1">
    <property type="entry name" value="SEPTATION PROTEIN SPOVG-RELATED"/>
    <property type="match status" value="1"/>
</dbReference>
<dbReference type="GO" id="GO:0000917">
    <property type="term" value="P:division septum assembly"/>
    <property type="evidence" value="ECO:0007669"/>
    <property type="project" value="UniProtKB-KW"/>
</dbReference>
<protein>
    <submittedName>
        <fullName evidence="4">SpoVG family protein</fullName>
    </submittedName>
</protein>
<dbReference type="SUPFAM" id="SSF160537">
    <property type="entry name" value="SpoVG-like"/>
    <property type="match status" value="1"/>
</dbReference>
<dbReference type="Pfam" id="PF04026">
    <property type="entry name" value="SpoVG"/>
    <property type="match status" value="1"/>
</dbReference>
<dbReference type="GO" id="GO:0030435">
    <property type="term" value="P:sporulation resulting in formation of a cellular spore"/>
    <property type="evidence" value="ECO:0007669"/>
    <property type="project" value="InterPro"/>
</dbReference>
<dbReference type="AlphaFoldDB" id="B2A3N2"/>
<dbReference type="STRING" id="457570.Nther_0059"/>
<keyword evidence="2" id="KW-0717">Septation</keyword>
<organism evidence="4 5">
    <name type="scientific">Natranaerobius thermophilus (strain ATCC BAA-1301 / DSM 18059 / JW/NM-WN-LF)</name>
    <dbReference type="NCBI Taxonomy" id="457570"/>
    <lineage>
        <taxon>Bacteria</taxon>
        <taxon>Bacillati</taxon>
        <taxon>Bacillota</taxon>
        <taxon>Clostridia</taxon>
        <taxon>Natranaerobiales</taxon>
        <taxon>Natranaerobiaceae</taxon>
        <taxon>Natranaerobius</taxon>
    </lineage>
</organism>
<dbReference type="EMBL" id="CP001034">
    <property type="protein sequence ID" value="ACB83658.1"/>
    <property type="molecule type" value="Genomic_DNA"/>
</dbReference>
<evidence type="ECO:0000313" key="5">
    <source>
        <dbReference type="Proteomes" id="UP000001683"/>
    </source>
</evidence>
<reference evidence="4 5" key="1">
    <citation type="submission" date="2008-04" db="EMBL/GenBank/DDBJ databases">
        <title>Complete sequence of chromosome of Natranaerobius thermophilus JW/NM-WN-LF.</title>
        <authorList>
            <consortium name="US DOE Joint Genome Institute"/>
            <person name="Copeland A."/>
            <person name="Lucas S."/>
            <person name="Lapidus A."/>
            <person name="Glavina del Rio T."/>
            <person name="Dalin E."/>
            <person name="Tice H."/>
            <person name="Bruce D."/>
            <person name="Goodwin L."/>
            <person name="Pitluck S."/>
            <person name="Chertkov O."/>
            <person name="Brettin T."/>
            <person name="Detter J.C."/>
            <person name="Han C."/>
            <person name="Kuske C.R."/>
            <person name="Schmutz J."/>
            <person name="Larimer F."/>
            <person name="Land M."/>
            <person name="Hauser L."/>
            <person name="Kyrpides N."/>
            <person name="Lykidis A."/>
            <person name="Mesbah N.M."/>
            <person name="Wiegel J."/>
        </authorList>
    </citation>
    <scope>NUCLEOTIDE SEQUENCE [LARGE SCALE GENOMIC DNA]</scope>
    <source>
        <strain evidence="5">ATCC BAA-1301 / DSM 18059 / JW/NM-WN-LF</strain>
    </source>
</reference>
<evidence type="ECO:0000256" key="3">
    <source>
        <dbReference type="ARBA" id="ARBA00023306"/>
    </source>
</evidence>
<keyword evidence="3" id="KW-0131">Cell cycle</keyword>
<dbReference type="Proteomes" id="UP000001683">
    <property type="component" value="Chromosome"/>
</dbReference>
<dbReference type="HOGENOM" id="CLU_103669_2_1_9"/>
<proteinExistence type="predicted"/>
<dbReference type="InterPro" id="IPR007170">
    <property type="entry name" value="SpoVG"/>
</dbReference>
<dbReference type="InParanoid" id="B2A3N2"/>
<dbReference type="FunCoup" id="B2A3N2">
    <property type="interactions" value="32"/>
</dbReference>
<dbReference type="KEGG" id="nth:Nther_0059"/>
<evidence type="ECO:0000256" key="1">
    <source>
        <dbReference type="ARBA" id="ARBA00022618"/>
    </source>
</evidence>
<name>B2A3N2_NATTJ</name>
<gene>
    <name evidence="4" type="ordered locus">Nther_0059</name>
</gene>
<dbReference type="PANTHER" id="PTHR38429">
    <property type="entry name" value="SEPTATION PROTEIN SPOVG-RELATED"/>
    <property type="match status" value="1"/>
</dbReference>
<sequence>MLAANKETLEISNIKINLIKDNSKVKALVSLVIEDSLALHGIKVVEGNSGLFVAMPSRKTKDNEYKDIVHPITPEFRKNMQETILEVYHEMSAEPV</sequence>
<dbReference type="InterPro" id="IPR036751">
    <property type="entry name" value="SpoVG_sf"/>
</dbReference>
<evidence type="ECO:0000313" key="4">
    <source>
        <dbReference type="EMBL" id="ACB83658.1"/>
    </source>
</evidence>
<accession>B2A3N2</accession>
<keyword evidence="1" id="KW-0132">Cell division</keyword>
<dbReference type="Gene3D" id="3.30.1120.40">
    <property type="entry name" value="Stage V sporulation protein G"/>
    <property type="match status" value="1"/>
</dbReference>
<dbReference type="eggNOG" id="COG2088">
    <property type="taxonomic scope" value="Bacteria"/>
</dbReference>
<evidence type="ECO:0000256" key="2">
    <source>
        <dbReference type="ARBA" id="ARBA00023210"/>
    </source>
</evidence>
<reference evidence="4 5" key="2">
    <citation type="journal article" date="2011" name="J. Bacteriol.">
        <title>Complete genome sequence of the anaerobic, halophilic alkalithermophile Natranaerobius thermophilus JW/NM-WN-LF.</title>
        <authorList>
            <person name="Zhao B."/>
            <person name="Mesbah N.M."/>
            <person name="Dalin E."/>
            <person name="Goodwin L."/>
            <person name="Nolan M."/>
            <person name="Pitluck S."/>
            <person name="Chertkov O."/>
            <person name="Brettin T.S."/>
            <person name="Han J."/>
            <person name="Larimer F.W."/>
            <person name="Land M.L."/>
            <person name="Hauser L."/>
            <person name="Kyrpides N."/>
            <person name="Wiegel J."/>
        </authorList>
    </citation>
    <scope>NUCLEOTIDE SEQUENCE [LARGE SCALE GENOMIC DNA]</scope>
    <source>
        <strain evidence="5">ATCC BAA-1301 / DSM 18059 / JW/NM-WN-LF</strain>
    </source>
</reference>
<keyword evidence="5" id="KW-1185">Reference proteome</keyword>